<accession>A0A378Y1X3</accession>
<dbReference type="PANTHER" id="PTHR43285">
    <property type="entry name" value="ANTHRANILATE PHOSPHORIBOSYLTRANSFERASE"/>
    <property type="match status" value="1"/>
</dbReference>
<dbReference type="InterPro" id="IPR005940">
    <property type="entry name" value="Anthranilate_Pribosyl_Tfrase"/>
</dbReference>
<evidence type="ECO:0000256" key="4">
    <source>
        <dbReference type="ARBA" id="ARBA00023141"/>
    </source>
</evidence>
<dbReference type="Proteomes" id="UP000254400">
    <property type="component" value="Unassembled WGS sequence"/>
</dbReference>
<sequence>MNIIEILKEVGRGKRGARDLNYAEAEAAAELIMTRSATPAQIGAFFAAERIKMESVTELEAFVNVCRKYSHRFPMQEGIDFAGPYDGRKSSFIATFATAFLLASYGLPVTMHGSAPLPPKWGVTLPLLLQEMGVATADMSHETTIHAAKQTGVLFVVSEQWCTPLRDLRSIREELGLRTVLNTAEKLVDYGSSPYIVFGVFHNTVFDKTAKVMQNLSYRRALIVQGSEGSEDLFIDRPTRTYLFANGKVSLQVIDPEMYGLDSVVPEHHWTPAEQLRISEEVLQGTAPTAFSNQVLLNGAVRLFIAGRVDSIEEGLYTCKPLLENGGAWNLYCRWREAMLRKEIKTGANTSEPHFHL</sequence>
<dbReference type="GO" id="GO:0000162">
    <property type="term" value="P:L-tryptophan biosynthetic process"/>
    <property type="evidence" value="ECO:0007669"/>
    <property type="project" value="UniProtKB-KW"/>
</dbReference>
<dbReference type="InterPro" id="IPR000312">
    <property type="entry name" value="Glycosyl_Trfase_fam3"/>
</dbReference>
<reference evidence="7 8" key="1">
    <citation type="submission" date="2018-06" db="EMBL/GenBank/DDBJ databases">
        <authorList>
            <consortium name="Pathogen Informatics"/>
            <person name="Doyle S."/>
        </authorList>
    </citation>
    <scope>NUCLEOTIDE SEQUENCE [LARGE SCALE GENOMIC DNA]</scope>
    <source>
        <strain evidence="7 8">NCTC10343</strain>
    </source>
</reference>
<dbReference type="Pfam" id="PF02885">
    <property type="entry name" value="Glycos_trans_3N"/>
    <property type="match status" value="1"/>
</dbReference>
<keyword evidence="3" id="KW-0028">Amino-acid biosynthesis</keyword>
<keyword evidence="1 7" id="KW-0328">Glycosyltransferase</keyword>
<gene>
    <name evidence="7" type="primary">M1_3546</name>
    <name evidence="7" type="ORF">NCTC10343_03642</name>
</gene>
<dbReference type="Gene3D" id="1.20.970.10">
    <property type="entry name" value="Transferase, Pyrimidine Nucleoside Phosphorylase, Chain C"/>
    <property type="match status" value="1"/>
</dbReference>
<keyword evidence="3" id="KW-0822">Tryptophan biosynthesis</keyword>
<evidence type="ECO:0000259" key="5">
    <source>
        <dbReference type="Pfam" id="PF00591"/>
    </source>
</evidence>
<evidence type="ECO:0000313" key="8">
    <source>
        <dbReference type="Proteomes" id="UP000254400"/>
    </source>
</evidence>
<evidence type="ECO:0000256" key="1">
    <source>
        <dbReference type="ARBA" id="ARBA00022676"/>
    </source>
</evidence>
<keyword evidence="4" id="KW-0057">Aromatic amino acid biosynthesis</keyword>
<dbReference type="GO" id="GO:0005829">
    <property type="term" value="C:cytosol"/>
    <property type="evidence" value="ECO:0007669"/>
    <property type="project" value="TreeGrafter"/>
</dbReference>
<dbReference type="EC" id="2.4.2.18" evidence="7"/>
<organism evidence="7 8">
    <name type="scientific">Paenibacillus polymyxa</name>
    <name type="common">Bacillus polymyxa</name>
    <dbReference type="NCBI Taxonomy" id="1406"/>
    <lineage>
        <taxon>Bacteria</taxon>
        <taxon>Bacillati</taxon>
        <taxon>Bacillota</taxon>
        <taxon>Bacilli</taxon>
        <taxon>Bacillales</taxon>
        <taxon>Paenibacillaceae</taxon>
        <taxon>Paenibacillus</taxon>
    </lineage>
</organism>
<proteinExistence type="predicted"/>
<dbReference type="RefSeq" id="WP_019687977.1">
    <property type="nucleotide sequence ID" value="NZ_CP036496.1"/>
</dbReference>
<dbReference type="GO" id="GO:0004048">
    <property type="term" value="F:anthranilate phosphoribosyltransferase activity"/>
    <property type="evidence" value="ECO:0007669"/>
    <property type="project" value="UniProtKB-EC"/>
</dbReference>
<dbReference type="Gene3D" id="3.40.1030.10">
    <property type="entry name" value="Nucleoside phosphorylase/phosphoribosyltransferase catalytic domain"/>
    <property type="match status" value="1"/>
</dbReference>
<dbReference type="GeneID" id="93346980"/>
<feature type="domain" description="Glycosyl transferase family 3" evidence="5">
    <location>
        <begin position="94"/>
        <end position="328"/>
    </location>
</feature>
<dbReference type="InterPro" id="IPR035902">
    <property type="entry name" value="Nuc_phospho_transferase"/>
</dbReference>
<dbReference type="InterPro" id="IPR036320">
    <property type="entry name" value="Glycosyl_Trfase_fam3_N_dom_sf"/>
</dbReference>
<evidence type="ECO:0000313" key="7">
    <source>
        <dbReference type="EMBL" id="SUA70763.1"/>
    </source>
</evidence>
<dbReference type="InterPro" id="IPR017459">
    <property type="entry name" value="Glycosyl_Trfase_fam3_N_dom"/>
</dbReference>
<evidence type="ECO:0000259" key="6">
    <source>
        <dbReference type="Pfam" id="PF02885"/>
    </source>
</evidence>
<evidence type="ECO:0000256" key="3">
    <source>
        <dbReference type="ARBA" id="ARBA00022822"/>
    </source>
</evidence>
<dbReference type="EMBL" id="UGSC01000001">
    <property type="protein sequence ID" value="SUA70763.1"/>
    <property type="molecule type" value="Genomic_DNA"/>
</dbReference>
<evidence type="ECO:0000256" key="2">
    <source>
        <dbReference type="ARBA" id="ARBA00022679"/>
    </source>
</evidence>
<dbReference type="SUPFAM" id="SSF52418">
    <property type="entry name" value="Nucleoside phosphorylase/phosphoribosyltransferase catalytic domain"/>
    <property type="match status" value="1"/>
</dbReference>
<keyword evidence="2 7" id="KW-0808">Transferase</keyword>
<feature type="domain" description="Glycosyl transferase family 3 N-terminal" evidence="6">
    <location>
        <begin position="5"/>
        <end position="68"/>
    </location>
</feature>
<dbReference type="SUPFAM" id="SSF47648">
    <property type="entry name" value="Nucleoside phosphorylase/phosphoribosyltransferase N-terminal domain"/>
    <property type="match status" value="1"/>
</dbReference>
<name>A0A378Y1X3_PAEPO</name>
<dbReference type="AlphaFoldDB" id="A0A378Y1X3"/>
<protein>
    <submittedName>
        <fullName evidence="7">Glycosyl transferase, family 3</fullName>
        <ecNumber evidence="7">2.4.2.18</ecNumber>
    </submittedName>
</protein>
<dbReference type="Pfam" id="PF00591">
    <property type="entry name" value="Glycos_transf_3"/>
    <property type="match status" value="1"/>
</dbReference>
<dbReference type="PANTHER" id="PTHR43285:SF2">
    <property type="entry name" value="ANTHRANILATE PHOSPHORIBOSYLTRANSFERASE"/>
    <property type="match status" value="1"/>
</dbReference>